<dbReference type="PROSITE" id="PS00135">
    <property type="entry name" value="TRYPSIN_SER"/>
    <property type="match status" value="1"/>
</dbReference>
<dbReference type="PANTHER" id="PTHR24252">
    <property type="entry name" value="ACROSIN-RELATED"/>
    <property type="match status" value="1"/>
</dbReference>
<keyword evidence="7" id="KW-1185">Reference proteome</keyword>
<dbReference type="Gene3D" id="2.40.10.10">
    <property type="entry name" value="Trypsin-like serine proteases"/>
    <property type="match status" value="3"/>
</dbReference>
<reference evidence="8" key="1">
    <citation type="submission" date="2025-08" db="UniProtKB">
        <authorList>
            <consortium name="RefSeq"/>
        </authorList>
    </citation>
    <scope>IDENTIFICATION</scope>
    <source>
        <tissue evidence="8">Whole blood</tissue>
    </source>
</reference>
<feature type="domain" description="Peptidase S1" evidence="6">
    <location>
        <begin position="57"/>
        <end position="285"/>
    </location>
</feature>
<evidence type="ECO:0000256" key="3">
    <source>
        <dbReference type="ARBA" id="ARBA00022825"/>
    </source>
</evidence>
<dbReference type="InterPro" id="IPR001254">
    <property type="entry name" value="Trypsin_dom"/>
</dbReference>
<dbReference type="PANTHER" id="PTHR24252:SF17">
    <property type="entry name" value="SUPPRESSOR OF TUMORIGENICITY 14 PROTEIN HOMOLOG-RELATED"/>
    <property type="match status" value="1"/>
</dbReference>
<keyword evidence="4" id="KW-1015">Disulfide bond</keyword>
<dbReference type="Proteomes" id="UP000261680">
    <property type="component" value="Unplaced"/>
</dbReference>
<dbReference type="GeneID" id="103668798"/>
<dbReference type="InterPro" id="IPR001314">
    <property type="entry name" value="Peptidase_S1A"/>
</dbReference>
<dbReference type="RefSeq" id="XP_040491417.1">
    <property type="nucleotide sequence ID" value="XM_040635483.1"/>
</dbReference>
<keyword evidence="3 5" id="KW-0720">Serine protease</keyword>
<dbReference type="SMART" id="SM00020">
    <property type="entry name" value="Tryp_SPc"/>
    <property type="match status" value="1"/>
</dbReference>
<dbReference type="PRINTS" id="PR00722">
    <property type="entry name" value="CHYMOTRYPSIN"/>
</dbReference>
<dbReference type="PROSITE" id="PS50240">
    <property type="entry name" value="TRYPSIN_DOM"/>
    <property type="match status" value="1"/>
</dbReference>
<dbReference type="AlphaFoldDB" id="A0A8M1G9S2"/>
<keyword evidence="2 5" id="KW-0378">Hydrolase</keyword>
<evidence type="ECO:0000256" key="1">
    <source>
        <dbReference type="ARBA" id="ARBA00022670"/>
    </source>
</evidence>
<evidence type="ECO:0000256" key="2">
    <source>
        <dbReference type="ARBA" id="ARBA00022801"/>
    </source>
</evidence>
<dbReference type="SUPFAM" id="SSF50494">
    <property type="entry name" value="Trypsin-like serine proteases"/>
    <property type="match status" value="1"/>
</dbReference>
<keyword evidence="1 5" id="KW-0645">Protease</keyword>
<evidence type="ECO:0000313" key="8">
    <source>
        <dbReference type="RefSeq" id="XP_040491417.1"/>
    </source>
</evidence>
<gene>
    <name evidence="8" type="primary">LOC103668798</name>
</gene>
<dbReference type="InterPro" id="IPR043504">
    <property type="entry name" value="Peptidase_S1_PA_chymotrypsin"/>
</dbReference>
<evidence type="ECO:0000313" key="7">
    <source>
        <dbReference type="Proteomes" id="UP000261680"/>
    </source>
</evidence>
<sequence>MGTSCLQVRRPGRVMARAGPLCRSAEGASSSPLLRPGFENSSLLTWPCGRRKIEPRVVGGKDSELGRWPWQVSLRRGKYHRCGASLLNRRWALTAAHCFLQVKDIIIYPQFGGTSLKDIALLKLSSSVTYNKYIQPICVLTSSSEFQNRTDCWVTGWGDIQEDQGTVSFDCSPKSSLLPFSSALRSPYVLQEVPVSIVDSSRCDYALQQPSFLSNDLNDMICAGSEDGSRDACKGDSGGPLACEKKGLWIQVGIVSWGSGCGRPNRPGVYTNVSRHFNWIRTLLARSGVHRPAPCLPLVLLPLLSPAFLLWLPDCT</sequence>
<dbReference type="GO" id="GO:0004252">
    <property type="term" value="F:serine-type endopeptidase activity"/>
    <property type="evidence" value="ECO:0007669"/>
    <property type="project" value="InterPro"/>
</dbReference>
<dbReference type="FunFam" id="2.40.10.10:FF:000182">
    <property type="entry name" value="Zgc:163079"/>
    <property type="match status" value="1"/>
</dbReference>
<dbReference type="CDD" id="cd00190">
    <property type="entry name" value="Tryp_SPc"/>
    <property type="match status" value="1"/>
</dbReference>
<dbReference type="PROSITE" id="PS00134">
    <property type="entry name" value="TRYPSIN_HIS"/>
    <property type="match status" value="1"/>
</dbReference>
<evidence type="ECO:0000259" key="6">
    <source>
        <dbReference type="PROSITE" id="PS50240"/>
    </source>
</evidence>
<dbReference type="Pfam" id="PF00089">
    <property type="entry name" value="Trypsin"/>
    <property type="match status" value="1"/>
</dbReference>
<dbReference type="InterPro" id="IPR018114">
    <property type="entry name" value="TRYPSIN_HIS"/>
</dbReference>
<dbReference type="GO" id="GO:0006508">
    <property type="term" value="P:proteolysis"/>
    <property type="evidence" value="ECO:0007669"/>
    <property type="project" value="UniProtKB-KW"/>
</dbReference>
<evidence type="ECO:0000256" key="4">
    <source>
        <dbReference type="ARBA" id="ARBA00023157"/>
    </source>
</evidence>
<protein>
    <submittedName>
        <fullName evidence="8">Testisin-like isoform X4</fullName>
    </submittedName>
</protein>
<organism evidence="7 8">
    <name type="scientific">Ursus maritimus</name>
    <name type="common">Polar bear</name>
    <name type="synonym">Thalarctos maritimus</name>
    <dbReference type="NCBI Taxonomy" id="29073"/>
    <lineage>
        <taxon>Eukaryota</taxon>
        <taxon>Metazoa</taxon>
        <taxon>Chordata</taxon>
        <taxon>Craniata</taxon>
        <taxon>Vertebrata</taxon>
        <taxon>Euteleostomi</taxon>
        <taxon>Mammalia</taxon>
        <taxon>Eutheria</taxon>
        <taxon>Laurasiatheria</taxon>
        <taxon>Carnivora</taxon>
        <taxon>Caniformia</taxon>
        <taxon>Ursidae</taxon>
        <taxon>Ursus</taxon>
    </lineage>
</organism>
<proteinExistence type="predicted"/>
<accession>A0A8M1G9S2</accession>
<evidence type="ECO:0000256" key="5">
    <source>
        <dbReference type="RuleBase" id="RU363034"/>
    </source>
</evidence>
<dbReference type="InterPro" id="IPR033116">
    <property type="entry name" value="TRYPSIN_SER"/>
</dbReference>
<dbReference type="InterPro" id="IPR009003">
    <property type="entry name" value="Peptidase_S1_PA"/>
</dbReference>
<name>A0A8M1G9S2_URSMA</name>